<evidence type="ECO:0000313" key="1">
    <source>
        <dbReference type="EMBL" id="SFA82381.1"/>
    </source>
</evidence>
<dbReference type="EMBL" id="FOKA01000002">
    <property type="protein sequence ID" value="SFA82381.1"/>
    <property type="molecule type" value="Genomic_DNA"/>
</dbReference>
<dbReference type="Proteomes" id="UP000199012">
    <property type="component" value="Unassembled WGS sequence"/>
</dbReference>
<proteinExistence type="predicted"/>
<dbReference type="STRING" id="988821.SAMN05421867_102106"/>
<sequence>MGRPGWGRLGGAAPRRGWLTYSDGVPRPAVPTVRAPRRVVATLLVAAAGAGVAGCSTSAPARLDPPAGATALLTPTAAPTGVLPSTDPSAGTVGALAEGFPADLVPVPEGAEVLVSSAQPVEGTDLTSISLNLRSPADVAALVAALRDPLLAAGFTETSTAPPAGLAAQSTFARSEGGELLVLGVVDDGDTRTATLGGTVRATGT</sequence>
<reference evidence="1 2" key="1">
    <citation type="submission" date="2016-10" db="EMBL/GenBank/DDBJ databases">
        <authorList>
            <person name="de Groot N.N."/>
        </authorList>
    </citation>
    <scope>NUCLEOTIDE SEQUENCE [LARGE SCALE GENOMIC DNA]</scope>
    <source>
        <strain evidence="1 2">CGMCC 4.6945</strain>
    </source>
</reference>
<accession>A0A1I0W1A0</accession>
<gene>
    <name evidence="1" type="ORF">SAMN05421867_102106</name>
</gene>
<keyword evidence="2" id="KW-1185">Reference proteome</keyword>
<organism evidence="1 2">
    <name type="scientific">Cellulomonas marina</name>
    <dbReference type="NCBI Taxonomy" id="988821"/>
    <lineage>
        <taxon>Bacteria</taxon>
        <taxon>Bacillati</taxon>
        <taxon>Actinomycetota</taxon>
        <taxon>Actinomycetes</taxon>
        <taxon>Micrococcales</taxon>
        <taxon>Cellulomonadaceae</taxon>
        <taxon>Cellulomonas</taxon>
    </lineage>
</organism>
<evidence type="ECO:0000313" key="2">
    <source>
        <dbReference type="Proteomes" id="UP000199012"/>
    </source>
</evidence>
<protein>
    <submittedName>
        <fullName evidence="1">Uncharacterized protein</fullName>
    </submittedName>
</protein>
<dbReference type="AlphaFoldDB" id="A0A1I0W1A0"/>
<name>A0A1I0W1A0_9CELL</name>